<reference evidence="3" key="1">
    <citation type="journal article" date="2013" name="Environ. Microbiol.">
        <title>Seasonally variable intestinal metagenomes of the red palm weevil (Rhynchophorus ferrugineus).</title>
        <authorList>
            <person name="Jia S."/>
            <person name="Zhang X."/>
            <person name="Zhang G."/>
            <person name="Yin A."/>
            <person name="Zhang S."/>
            <person name="Li F."/>
            <person name="Wang L."/>
            <person name="Zhao D."/>
            <person name="Yun Q."/>
            <person name="Tala"/>
            <person name="Wang J."/>
            <person name="Sun G."/>
            <person name="Baabdullah M."/>
            <person name="Yu X."/>
            <person name="Hu S."/>
            <person name="Al-Mssallem I.S."/>
            <person name="Yu J."/>
        </authorList>
    </citation>
    <scope>NUCLEOTIDE SEQUENCE</scope>
</reference>
<dbReference type="Pfam" id="PF00534">
    <property type="entry name" value="Glycos_transf_1"/>
    <property type="match status" value="1"/>
</dbReference>
<dbReference type="AlphaFoldDB" id="A0A060C7P4"/>
<evidence type="ECO:0000256" key="1">
    <source>
        <dbReference type="ARBA" id="ARBA00022679"/>
    </source>
</evidence>
<feature type="non-terminal residue" evidence="3">
    <location>
        <position position="85"/>
    </location>
</feature>
<feature type="domain" description="Glycosyl transferase family 1" evidence="2">
    <location>
        <begin position="4"/>
        <end position="71"/>
    </location>
</feature>
<evidence type="ECO:0000259" key="2">
    <source>
        <dbReference type="Pfam" id="PF00534"/>
    </source>
</evidence>
<proteinExistence type="predicted"/>
<protein>
    <submittedName>
        <fullName evidence="3">Glycos_transf_1</fullName>
    </submittedName>
</protein>
<sequence>KIVAYGLEDNVEFIGEINDSLLMSYYLGSDFFLCVSEHEGFCVPILEAQFFQLPVIAKNNSAVPETLGVNQIILEGNVMKYSASI</sequence>
<dbReference type="EMBL" id="KF123631">
    <property type="protein sequence ID" value="AIA90937.1"/>
    <property type="molecule type" value="Genomic_DNA"/>
</dbReference>
<dbReference type="GO" id="GO:0009103">
    <property type="term" value="P:lipopolysaccharide biosynthetic process"/>
    <property type="evidence" value="ECO:0007669"/>
    <property type="project" value="TreeGrafter"/>
</dbReference>
<dbReference type="PANTHER" id="PTHR46401">
    <property type="entry name" value="GLYCOSYLTRANSFERASE WBBK-RELATED"/>
    <property type="match status" value="1"/>
</dbReference>
<accession>A0A060C7P4</accession>
<dbReference type="PANTHER" id="PTHR46401:SF2">
    <property type="entry name" value="GLYCOSYLTRANSFERASE WBBK-RELATED"/>
    <property type="match status" value="1"/>
</dbReference>
<dbReference type="Gene3D" id="3.40.50.2000">
    <property type="entry name" value="Glycogen Phosphorylase B"/>
    <property type="match status" value="1"/>
</dbReference>
<name>A0A060C7P4_9LEPT</name>
<dbReference type="InterPro" id="IPR001296">
    <property type="entry name" value="Glyco_trans_1"/>
</dbReference>
<evidence type="ECO:0000313" key="3">
    <source>
        <dbReference type="EMBL" id="AIA90937.1"/>
    </source>
</evidence>
<dbReference type="SUPFAM" id="SSF53756">
    <property type="entry name" value="UDP-Glycosyltransferase/glycogen phosphorylase"/>
    <property type="match status" value="1"/>
</dbReference>
<dbReference type="GO" id="GO:0016757">
    <property type="term" value="F:glycosyltransferase activity"/>
    <property type="evidence" value="ECO:0007669"/>
    <property type="project" value="InterPro"/>
</dbReference>
<organism evidence="3">
    <name type="scientific">uncultured Leptospira sp</name>
    <dbReference type="NCBI Taxonomy" id="253437"/>
    <lineage>
        <taxon>Bacteria</taxon>
        <taxon>Pseudomonadati</taxon>
        <taxon>Spirochaetota</taxon>
        <taxon>Spirochaetia</taxon>
        <taxon>Leptospirales</taxon>
        <taxon>Leptospiraceae</taxon>
        <taxon>Leptospira</taxon>
        <taxon>environmental samples</taxon>
    </lineage>
</organism>
<keyword evidence="1" id="KW-0808">Transferase</keyword>
<feature type="non-terminal residue" evidence="3">
    <location>
        <position position="1"/>
    </location>
</feature>